<protein>
    <submittedName>
        <fullName evidence="1">Aryl-alcohol dehydrogenase</fullName>
    </submittedName>
</protein>
<sequence>MVQNKMAHVFPIIGDRKVEQLQRNLEALDITLSDEQVKFLESQAEFDIGFPMSMIGDGSDVFIGLKVAGTFQKIPYPAKALGPPEL</sequence>
<dbReference type="InterPro" id="IPR036812">
    <property type="entry name" value="NAD(P)_OxRdtase_dom_sf"/>
</dbReference>
<dbReference type="AlphaFoldDB" id="V2XFU6"/>
<dbReference type="KEGG" id="mrr:Moror_4391"/>
<proteinExistence type="predicted"/>
<dbReference type="SUPFAM" id="SSF51430">
    <property type="entry name" value="NAD(P)-linked oxidoreductase"/>
    <property type="match status" value="1"/>
</dbReference>
<name>V2XFU6_MONRO</name>
<dbReference type="OrthoDB" id="48988at2759"/>
<dbReference type="Gene3D" id="3.20.20.100">
    <property type="entry name" value="NADP-dependent oxidoreductase domain"/>
    <property type="match status" value="1"/>
</dbReference>
<keyword evidence="2" id="KW-1185">Reference proteome</keyword>
<organism evidence="1 2">
    <name type="scientific">Moniliophthora roreri (strain MCA 2997)</name>
    <name type="common">Cocoa frosty pod rot fungus</name>
    <name type="synonym">Crinipellis roreri</name>
    <dbReference type="NCBI Taxonomy" id="1381753"/>
    <lineage>
        <taxon>Eukaryota</taxon>
        <taxon>Fungi</taxon>
        <taxon>Dikarya</taxon>
        <taxon>Basidiomycota</taxon>
        <taxon>Agaricomycotina</taxon>
        <taxon>Agaricomycetes</taxon>
        <taxon>Agaricomycetidae</taxon>
        <taxon>Agaricales</taxon>
        <taxon>Marasmiineae</taxon>
        <taxon>Marasmiaceae</taxon>
        <taxon>Moniliophthora</taxon>
    </lineage>
</organism>
<dbReference type="HOGENOM" id="CLU_191660_0_0_1"/>
<evidence type="ECO:0000313" key="2">
    <source>
        <dbReference type="Proteomes" id="UP000017559"/>
    </source>
</evidence>
<dbReference type="Proteomes" id="UP000017559">
    <property type="component" value="Unassembled WGS sequence"/>
</dbReference>
<dbReference type="STRING" id="1381753.V2XFU6"/>
<reference evidence="1 2" key="1">
    <citation type="journal article" date="2014" name="BMC Genomics">
        <title>Genome and secretome analysis of the hemibiotrophic fungal pathogen, Moniliophthora roreri, which causes frosty pod rot disease of cacao: mechanisms of the biotrophic and necrotrophic phases.</title>
        <authorList>
            <person name="Meinhardt L.W."/>
            <person name="Costa G.G.L."/>
            <person name="Thomazella D.P.T."/>
            <person name="Teixeira P.J.P.L."/>
            <person name="Carazzolle M.F."/>
            <person name="Schuster S.C."/>
            <person name="Carlson J.E."/>
            <person name="Guiltinan M.J."/>
            <person name="Mieczkowski P."/>
            <person name="Farmer A."/>
            <person name="Ramaraj T."/>
            <person name="Crozier J."/>
            <person name="Davis R.E."/>
            <person name="Shao J."/>
            <person name="Melnick R.L."/>
            <person name="Pereira G.A.G."/>
            <person name="Bailey B.A."/>
        </authorList>
    </citation>
    <scope>NUCLEOTIDE SEQUENCE [LARGE SCALE GENOMIC DNA]</scope>
    <source>
        <strain evidence="1 2">MCA 2997</strain>
    </source>
</reference>
<dbReference type="EMBL" id="AWSO01000275">
    <property type="protein sequence ID" value="ESK92592.1"/>
    <property type="molecule type" value="Genomic_DNA"/>
</dbReference>
<gene>
    <name evidence="1" type="ORF">Moror_4391</name>
</gene>
<evidence type="ECO:0000313" key="1">
    <source>
        <dbReference type="EMBL" id="ESK92592.1"/>
    </source>
</evidence>
<accession>V2XFU6</accession>
<comment type="caution">
    <text evidence="1">The sequence shown here is derived from an EMBL/GenBank/DDBJ whole genome shotgun (WGS) entry which is preliminary data.</text>
</comment>